<feature type="compositionally biased region" description="Polar residues" evidence="1">
    <location>
        <begin position="466"/>
        <end position="478"/>
    </location>
</feature>
<feature type="compositionally biased region" description="Basic and acidic residues" evidence="1">
    <location>
        <begin position="1363"/>
        <end position="1375"/>
    </location>
</feature>
<feature type="compositionally biased region" description="Low complexity" evidence="1">
    <location>
        <begin position="1833"/>
        <end position="1845"/>
    </location>
</feature>
<feature type="region of interest" description="Disordered" evidence="1">
    <location>
        <begin position="1043"/>
        <end position="1064"/>
    </location>
</feature>
<dbReference type="STRING" id="121845.A0A1S3CY38"/>
<dbReference type="CTD" id="46006"/>
<feature type="compositionally biased region" description="Polar residues" evidence="1">
    <location>
        <begin position="545"/>
        <end position="558"/>
    </location>
</feature>
<organism evidence="3">
    <name type="scientific">Diaphorina citri</name>
    <name type="common">Asian citrus psyllid</name>
    <dbReference type="NCBI Taxonomy" id="121845"/>
    <lineage>
        <taxon>Eukaryota</taxon>
        <taxon>Metazoa</taxon>
        <taxon>Ecdysozoa</taxon>
        <taxon>Arthropoda</taxon>
        <taxon>Hexapoda</taxon>
        <taxon>Insecta</taxon>
        <taxon>Pterygota</taxon>
        <taxon>Neoptera</taxon>
        <taxon>Paraneoptera</taxon>
        <taxon>Hemiptera</taxon>
        <taxon>Sternorrhyncha</taxon>
        <taxon>Psylloidea</taxon>
        <taxon>Psyllidae</taxon>
        <taxon>Diaphorininae</taxon>
        <taxon>Diaphorina</taxon>
    </lineage>
</organism>
<sequence>MQNNGTEDRPVVNRRKAGLYSTPKYISIVNNVTDETPTVIDQLLEYNRKVVAMEKAIQSPGQSSPKDLPRLRGRPKLGLKDDKPIVKKVNTKNDTVGSKSPVTSEQRAAKRSLRSNAAQEVGKVKLRSSLKSNQDASKKLSPGKKILKKSQGSPLPKKGKSTAAEESVLRNGKRKRKAQSPIFPDKEVIKKKVKKIVEDSNSSSSTPLSVTSKDEDLDDEEFVVVEKVKSKRPSLDDATSINSKSESEEKDGEDILKKESEIITKLTNPQMKIKHRKKKSRSIEKTGGNIWAVDSNGSELVVSDTASNTSRRSSLNSITSENNSNSMDIKIDQVISLSTPASIPMTSEQTISNLFTNNNQVEEIKSKTEQTCEVPPVKTQLVVPFSINNKPVSKSGNKIKRLNIFTDDTTDNTDSDALVIDTDTCVTDDEESSLFKPKAPNKNPIASNNTFEMKDKEQKSGVDDPSLTNLKNVENDNTSVEEDNKSQCTLPNHNTDLKSELLSVTEYQPECDENKPKNMIDEQSCDNKEMKICEKTNNDVDKSIENQPDSSSSLSTKESVNKAEDIDTPVCNAQNTFELDNNSTSDEVPIKNPPSDIDNVNIKNDESKTIVLAHESNKVVGSKKPNEINENKGAIEIVPTEKSNEVVQIAKSKGVIQNESKGILQSEQSNVAGLVKKESNEVVIENIEKVERPKTTGSKTSMKENDTASKPEIVLNDETFLNPETGLLENIDKSKRLEGDKSKETKVSVEAVLNVSIDNDVEKVKGNFISPDLISTKVDENVSLYEDTDMIEAEKKQSVEKCEALEMNENISTEFDSGLKEEKNLPDEEMKEIIGEQSSSSEVLVTAKIKTESTLENSTPKENSNIRTKNQDQDILKNDFKGILLEESDELRELEEFPCSLVEIKKKTDFLKNLKLQSATQLSVQGQDANKKSKVSFGIKETCAEKDENYTGTLKVTLTRKRDGEKKTCDADHMETEDTLEYKICPKRVHKLNYKNFPLTLMNLFDPECSQSPSISFYKPNNHYKQDYSYRVLTYVGPVEKDDVPSAASSAQESAGSSTCGSSHSGANTAACNSAAILADAENDSNVKPTRKKIVIPEKSSSFSIHPERFCADVCNYCYTKFGTLDTPCHIAQLKSLELQDHVLKSITAMGTNLSSDSCVCDACYRRVIRMSQEKDTPVPVKKKKKRSQENIPCHVPDCTANGIHNVTKKVFHKIRRTLRNKLSIGMERLTSATPLNLCSDHYHWVLVALRCYVCEKRQTKQVSEPRAEREATKAQLELEGIEVQMVEHSSYICKLCKYFCTLLPRKTHLTHGAKDFFDSYKVTLLNKNHSTDHDTNDDKPVSSDDSNAAAKTETSTVEAETSIEKSEESSDGRKSPVRAKKSPSKSKKSPKKEEPEERSTPEPAPEQPVKLPGEDDIVLHTDLDISNPTKSSSATLERFNTTIQFDTETKKLYQSLLRPYGNQSSFLRHLVILEKYFREGNLVLKEGASSKSQRYINTVNNRIQACNGVVHSPVNKNSAVVSSDNNTPQAQTQSTASSVSVSTVLLPVVSITSTATSNVTSNVNSNTTSITSVNQIALTPEVSVLPATNVNPASKLSSPKWPQIQRPPNVKLVKNKSNPKPPMPGLNPIEKPVEIISSPEISLYNIPPEMNGANSKRLRASPALEITPDVSISKTYIPKMKSISSSVPISHSNLNMNSNLPSSSPNTSQPNVVFFLPPSAPGNPPIVTFSQASNIQATFDPRRQSLANTKVFNTMPRVSKAGTPPRLVISNIRSLAPPSAQNNINTRPRRNSNELRFPVGNPPTSGELLLAAFPTLVNNNITVRGPTPNPNPNAHANPNQNTANMGPGPLPNYMIFPHGPRTTSPNISTSIIPPISLLGGGHARSLSGSQVANRNDKNLIRSLLNARPNLQSSLQENKSEP</sequence>
<feature type="compositionally biased region" description="Basic residues" evidence="1">
    <location>
        <begin position="1376"/>
        <end position="1391"/>
    </location>
</feature>
<dbReference type="Proteomes" id="UP000079169">
    <property type="component" value="Unplaced"/>
</dbReference>
<feature type="region of interest" description="Disordered" evidence="1">
    <location>
        <begin position="55"/>
        <end position="256"/>
    </location>
</feature>
<dbReference type="GeneID" id="103506763"/>
<feature type="compositionally biased region" description="Low complexity" evidence="1">
    <location>
        <begin position="1046"/>
        <end position="1064"/>
    </location>
</feature>
<feature type="region of interest" description="Disordered" evidence="1">
    <location>
        <begin position="303"/>
        <end position="322"/>
    </location>
</feature>
<feature type="region of interest" description="Disordered" evidence="1">
    <location>
        <begin position="538"/>
        <end position="564"/>
    </location>
</feature>
<feature type="compositionally biased region" description="Basic and acidic residues" evidence="1">
    <location>
        <begin position="184"/>
        <end position="198"/>
    </location>
</feature>
<feature type="region of interest" description="Disordered" evidence="1">
    <location>
        <begin position="429"/>
        <end position="494"/>
    </location>
</feature>
<feature type="compositionally biased region" description="Polar residues" evidence="1">
    <location>
        <begin position="576"/>
        <end position="586"/>
    </location>
</feature>
<gene>
    <name evidence="3 4" type="primary">LOC103506763</name>
</gene>
<evidence type="ECO:0000313" key="4">
    <source>
        <dbReference type="RefSeq" id="XP_026677548.1"/>
    </source>
</evidence>
<reference evidence="3" key="1">
    <citation type="submission" date="2023-09" db="UniProtKB">
        <authorList>
            <consortium name="RefSeq"/>
        </authorList>
    </citation>
    <scope>IDENTIFICATION</scope>
</reference>
<dbReference type="RefSeq" id="XP_008469385.1">
    <property type="nucleotide sequence ID" value="XM_008471163.3"/>
</dbReference>
<evidence type="ECO:0000256" key="1">
    <source>
        <dbReference type="SAM" id="MobiDB-lite"/>
    </source>
</evidence>
<feature type="region of interest" description="Disordered" evidence="1">
    <location>
        <begin position="1331"/>
        <end position="1413"/>
    </location>
</feature>
<dbReference type="KEGG" id="dci:103506763"/>
<feature type="compositionally biased region" description="Low complexity" evidence="1">
    <location>
        <begin position="200"/>
        <end position="211"/>
    </location>
</feature>
<feature type="compositionally biased region" description="Polar residues" evidence="1">
    <location>
        <begin position="304"/>
        <end position="322"/>
    </location>
</feature>
<name>A0A1S3CY38_DIACI</name>
<feature type="compositionally biased region" description="Basic and acidic residues" evidence="1">
    <location>
        <begin position="1331"/>
        <end position="1343"/>
    </location>
</feature>
<evidence type="ECO:0000313" key="2">
    <source>
        <dbReference type="Proteomes" id="UP000079169"/>
    </source>
</evidence>
<feature type="compositionally biased region" description="Polar residues" evidence="1">
    <location>
        <begin position="92"/>
        <end position="106"/>
    </location>
</feature>
<evidence type="ECO:0000313" key="3">
    <source>
        <dbReference type="RefSeq" id="XP_008469385.1"/>
    </source>
</evidence>
<proteinExistence type="predicted"/>
<protein>
    <submittedName>
        <fullName evidence="3 4">Uncharacterized protein LOC103506763</fullName>
    </submittedName>
</protein>
<keyword evidence="2" id="KW-1185">Reference proteome</keyword>
<dbReference type="PaxDb" id="121845-A0A1S3CY38"/>
<feature type="region of interest" description="Disordered" evidence="1">
    <location>
        <begin position="576"/>
        <end position="598"/>
    </location>
</feature>
<dbReference type="RefSeq" id="XP_026677548.1">
    <property type="nucleotide sequence ID" value="XM_026821747.1"/>
</dbReference>
<feature type="compositionally biased region" description="Basic and acidic residues" evidence="1">
    <location>
        <begin position="1392"/>
        <end position="1401"/>
    </location>
</feature>
<feature type="compositionally biased region" description="Basic and acidic residues" evidence="1">
    <location>
        <begin position="452"/>
        <end position="462"/>
    </location>
</feature>
<accession>A0A1S3CY38</accession>
<feature type="region of interest" description="Disordered" evidence="1">
    <location>
        <begin position="1826"/>
        <end position="1848"/>
    </location>
</feature>